<dbReference type="PANTHER" id="PTHR47691:SF3">
    <property type="entry name" value="HTH-TYPE TRANSCRIPTIONAL REGULATOR RV0890C-RELATED"/>
    <property type="match status" value="1"/>
</dbReference>
<dbReference type="InterPro" id="IPR027417">
    <property type="entry name" value="P-loop_NTPase"/>
</dbReference>
<sequence length="850" mass="93024">MWDRERTQAIGGRRMRRRLMILAAPLPLFAVSYMAFAQTPNDGNSHPALRLFTILGPLVLLMIFAAWSVLSEWRSSEVIVPSMLPPAPPTVGRSIQLSKLREYLVSLRRDSRPRLVQIVGEPGLGKTTLAVDAARSVTSHYAGGVLFATVGAAHLRDSSRDAVTKAILKDFIQALQRGGTAVPNTLEGCIERFRALTSKSRRGVLVLLDNVPNAAAVKNLLPSGPASGVIVTSRKAVSLPDWHVIPVAALSPEDSLTLLVSIIGEQRLQPTSGADPNADADAAREIVKRCGGSPLAIRLAGAALVARPHWSLARAAEGMETVRMKPRNKASGVFDFSFALLTEQEQNALVALGLLEERVFEPWMLATLLGLPNDEEAVAWRLSDRLATVGLLETIMNDATGATEYRILEQVHEYARLRARDPSSPFATRADVAKERLKQARRARGTRDLREIREILTGQVYPALEKGYLTRSQNYALDALTLARETIARAEAEVDRTAGGAGSTSARNRLEAAQKGERLALAALAEVRTELGGVDDALALCKQARGAAFPEADVRALRCMGKLYRRKHQFADAQKVLAEAAEVADSIDERSELARVYRETAIMLGKMGHTAEALKIVDEGLSLDLPAEVARRLRPSLLWAKALVIADGSPSRHEDADAEQILAEALEIARELGQRLWAAWIELLLARVLRQADRLEQSRMTADRAMELFGQMRHRYGVAWCRLEAGRSYRTADRLSDAILRLEEARQSLSTCDDRWMEACAAFELGEVLIRSGQESDNDASRLSAAVRELRLADALFEQLGDSASRERVTQALKQANRALADRRTQTSTAGSPPIVDAAGFWHSNLAGTH</sequence>
<protein>
    <submittedName>
        <fullName evidence="5">NB-ARC domain-containing protein</fullName>
    </submittedName>
</protein>
<dbReference type="InterPro" id="IPR002182">
    <property type="entry name" value="NB-ARC"/>
</dbReference>
<evidence type="ECO:0000259" key="4">
    <source>
        <dbReference type="Pfam" id="PF00931"/>
    </source>
</evidence>
<name>A0ABV8M173_9ACTN</name>
<keyword evidence="2" id="KW-0472">Membrane</keyword>
<evidence type="ECO:0000256" key="1">
    <source>
        <dbReference type="SAM" id="MobiDB-lite"/>
    </source>
</evidence>
<reference evidence="6" key="1">
    <citation type="journal article" date="2019" name="Int. J. Syst. Evol. Microbiol.">
        <title>The Global Catalogue of Microorganisms (GCM) 10K type strain sequencing project: providing services to taxonomists for standard genome sequencing and annotation.</title>
        <authorList>
            <consortium name="The Broad Institute Genomics Platform"/>
            <consortium name="The Broad Institute Genome Sequencing Center for Infectious Disease"/>
            <person name="Wu L."/>
            <person name="Ma J."/>
        </authorList>
    </citation>
    <scope>NUCLEOTIDE SEQUENCE [LARGE SCALE GENOMIC DNA]</scope>
    <source>
        <strain evidence="6">CGMCC 4.7289</strain>
    </source>
</reference>
<keyword evidence="2" id="KW-0812">Transmembrane</keyword>
<dbReference type="Gene3D" id="1.25.40.10">
    <property type="entry name" value="Tetratricopeptide repeat domain"/>
    <property type="match status" value="2"/>
</dbReference>
<keyword evidence="6" id="KW-1185">Reference proteome</keyword>
<dbReference type="PANTHER" id="PTHR47691">
    <property type="entry name" value="REGULATOR-RELATED"/>
    <property type="match status" value="1"/>
</dbReference>
<dbReference type="PRINTS" id="PR00364">
    <property type="entry name" value="DISEASERSIST"/>
</dbReference>
<feature type="region of interest" description="Disordered" evidence="1">
    <location>
        <begin position="817"/>
        <end position="836"/>
    </location>
</feature>
<dbReference type="Proteomes" id="UP001595816">
    <property type="component" value="Unassembled WGS sequence"/>
</dbReference>
<accession>A0ABV8M173</accession>
<dbReference type="EMBL" id="JBHSAY010000026">
    <property type="protein sequence ID" value="MFC4135824.1"/>
    <property type="molecule type" value="Genomic_DNA"/>
</dbReference>
<keyword evidence="2" id="KW-1133">Transmembrane helix</keyword>
<evidence type="ECO:0000256" key="2">
    <source>
        <dbReference type="SAM" id="Phobius"/>
    </source>
</evidence>
<comment type="caution">
    <text evidence="5">The sequence shown here is derived from an EMBL/GenBank/DDBJ whole genome shotgun (WGS) entry which is preliminary data.</text>
</comment>
<proteinExistence type="predicted"/>
<dbReference type="InterPro" id="IPR011990">
    <property type="entry name" value="TPR-like_helical_dom_sf"/>
</dbReference>
<dbReference type="SUPFAM" id="SSF52540">
    <property type="entry name" value="P-loop containing nucleoside triphosphate hydrolases"/>
    <property type="match status" value="1"/>
</dbReference>
<dbReference type="RefSeq" id="WP_253763954.1">
    <property type="nucleotide sequence ID" value="NZ_JAMZDZ010000001.1"/>
</dbReference>
<dbReference type="Gene3D" id="3.40.50.300">
    <property type="entry name" value="P-loop containing nucleotide triphosphate hydrolases"/>
    <property type="match status" value="1"/>
</dbReference>
<organism evidence="5 6">
    <name type="scientific">Hamadaea flava</name>
    <dbReference type="NCBI Taxonomy" id="1742688"/>
    <lineage>
        <taxon>Bacteria</taxon>
        <taxon>Bacillati</taxon>
        <taxon>Actinomycetota</taxon>
        <taxon>Actinomycetes</taxon>
        <taxon>Micromonosporales</taxon>
        <taxon>Micromonosporaceae</taxon>
        <taxon>Hamadaea</taxon>
    </lineage>
</organism>
<dbReference type="SUPFAM" id="SSF48452">
    <property type="entry name" value="TPR-like"/>
    <property type="match status" value="2"/>
</dbReference>
<evidence type="ECO:0000313" key="5">
    <source>
        <dbReference type="EMBL" id="MFC4135824.1"/>
    </source>
</evidence>
<feature type="transmembrane region" description="Helical" evidence="2">
    <location>
        <begin position="47"/>
        <end position="70"/>
    </location>
</feature>
<dbReference type="Pfam" id="PF00931">
    <property type="entry name" value="NB-ARC"/>
    <property type="match status" value="1"/>
</dbReference>
<feature type="domain" description="NB-ARC" evidence="4">
    <location>
        <begin position="106"/>
        <end position="267"/>
    </location>
</feature>
<evidence type="ECO:0000313" key="6">
    <source>
        <dbReference type="Proteomes" id="UP001595816"/>
    </source>
</evidence>
<keyword evidence="3" id="KW-0732">Signal</keyword>
<feature type="chain" id="PRO_5046673814" evidence="3">
    <location>
        <begin position="38"/>
        <end position="850"/>
    </location>
</feature>
<evidence type="ECO:0000256" key="3">
    <source>
        <dbReference type="SAM" id="SignalP"/>
    </source>
</evidence>
<feature type="signal peptide" evidence="3">
    <location>
        <begin position="1"/>
        <end position="37"/>
    </location>
</feature>
<gene>
    <name evidence="5" type="ORF">ACFOZ4_34880</name>
</gene>